<protein>
    <submittedName>
        <fullName evidence="2">Uncharacterized protein</fullName>
    </submittedName>
</protein>
<organism evidence="2 3">
    <name type="scientific">Lacticaseibacillus suilingensis</name>
    <dbReference type="NCBI Taxonomy" id="2799577"/>
    <lineage>
        <taxon>Bacteria</taxon>
        <taxon>Bacillati</taxon>
        <taxon>Bacillota</taxon>
        <taxon>Bacilli</taxon>
        <taxon>Lactobacillales</taxon>
        <taxon>Lactobacillaceae</taxon>
        <taxon>Lacticaseibacillus</taxon>
    </lineage>
</organism>
<evidence type="ECO:0000256" key="1">
    <source>
        <dbReference type="SAM" id="Phobius"/>
    </source>
</evidence>
<dbReference type="EMBL" id="JBHTOA010000015">
    <property type="protein sequence ID" value="MFD1398014.1"/>
    <property type="molecule type" value="Genomic_DNA"/>
</dbReference>
<accession>A0ABW4BC10</accession>
<dbReference type="RefSeq" id="WP_204118573.1">
    <property type="nucleotide sequence ID" value="NZ_BOLV01000006.1"/>
</dbReference>
<dbReference type="Proteomes" id="UP001597199">
    <property type="component" value="Unassembled WGS sequence"/>
</dbReference>
<feature type="transmembrane region" description="Helical" evidence="1">
    <location>
        <begin position="63"/>
        <end position="85"/>
    </location>
</feature>
<keyword evidence="1" id="KW-1133">Transmembrane helix</keyword>
<proteinExistence type="predicted"/>
<evidence type="ECO:0000313" key="3">
    <source>
        <dbReference type="Proteomes" id="UP001597199"/>
    </source>
</evidence>
<sequence length="139" mass="14766">MVVMLILATIGSCGSWLVLALLHLAGQPVVAGGWLTAIVMWLQLVVCQLGGLAIGAGNLNRRFGWAVLGPAFLLLTICGALPQIVSQAPTTPVLHALWWTWSQQWPLALGLLVVSGVGALATRLIYRRLEAPLLPEVGQ</sequence>
<keyword evidence="1" id="KW-0812">Transmembrane</keyword>
<keyword evidence="3" id="KW-1185">Reference proteome</keyword>
<keyword evidence="1" id="KW-0472">Membrane</keyword>
<feature type="transmembrane region" description="Helical" evidence="1">
    <location>
        <begin position="34"/>
        <end position="56"/>
    </location>
</feature>
<feature type="transmembrane region" description="Helical" evidence="1">
    <location>
        <begin position="105"/>
        <end position="126"/>
    </location>
</feature>
<comment type="caution">
    <text evidence="2">The sequence shown here is derived from an EMBL/GenBank/DDBJ whole genome shotgun (WGS) entry which is preliminary data.</text>
</comment>
<gene>
    <name evidence="2" type="ORF">ACFQ41_01675</name>
</gene>
<name>A0ABW4BC10_9LACO</name>
<reference evidence="3" key="1">
    <citation type="journal article" date="2019" name="Int. J. Syst. Evol. Microbiol.">
        <title>The Global Catalogue of Microorganisms (GCM) 10K type strain sequencing project: providing services to taxonomists for standard genome sequencing and annotation.</title>
        <authorList>
            <consortium name="The Broad Institute Genomics Platform"/>
            <consortium name="The Broad Institute Genome Sequencing Center for Infectious Disease"/>
            <person name="Wu L."/>
            <person name="Ma J."/>
        </authorList>
    </citation>
    <scope>NUCLEOTIDE SEQUENCE [LARGE SCALE GENOMIC DNA]</scope>
    <source>
        <strain evidence="3">CCM 9110</strain>
    </source>
</reference>
<evidence type="ECO:0000313" key="2">
    <source>
        <dbReference type="EMBL" id="MFD1398014.1"/>
    </source>
</evidence>